<dbReference type="AlphaFoldDB" id="A0AAQ3WXH6"/>
<evidence type="ECO:0000256" key="1">
    <source>
        <dbReference type="SAM" id="MobiDB-lite"/>
    </source>
</evidence>
<feature type="region of interest" description="Disordered" evidence="1">
    <location>
        <begin position="12"/>
        <end position="36"/>
    </location>
</feature>
<dbReference type="EMBL" id="CP144749">
    <property type="protein sequence ID" value="WVZ77046.1"/>
    <property type="molecule type" value="Genomic_DNA"/>
</dbReference>
<dbReference type="Proteomes" id="UP001341281">
    <property type="component" value="Chromosome 05"/>
</dbReference>
<evidence type="ECO:0000313" key="2">
    <source>
        <dbReference type="EMBL" id="WVZ77046.1"/>
    </source>
</evidence>
<sequence>MFARHACAWDATPQDVRHSGASADARHSGGQRRPRCTPALATPNRRTPCATAYACLRQLAAPHPSGWAHATPCDHRSPCNDLRPTPGVAGDLHHPMSDSPRTQPRHLAIRLPAPPSAIRRVDAASSDVEQSVEFAEPLPDFLEQQSDKLEEGKR</sequence>
<proteinExistence type="predicted"/>
<feature type="region of interest" description="Disordered" evidence="1">
    <location>
        <begin position="84"/>
        <end position="103"/>
    </location>
</feature>
<feature type="compositionally biased region" description="Basic and acidic residues" evidence="1">
    <location>
        <begin position="145"/>
        <end position="154"/>
    </location>
</feature>
<protein>
    <submittedName>
        <fullName evidence="2">Uncharacterized protein</fullName>
    </submittedName>
</protein>
<accession>A0AAQ3WXH6</accession>
<reference evidence="2 3" key="1">
    <citation type="submission" date="2024-02" db="EMBL/GenBank/DDBJ databases">
        <title>High-quality chromosome-scale genome assembly of Pensacola bahiagrass (Paspalum notatum Flugge var. saurae).</title>
        <authorList>
            <person name="Vega J.M."/>
            <person name="Podio M."/>
            <person name="Orjuela J."/>
            <person name="Siena L.A."/>
            <person name="Pessino S.C."/>
            <person name="Combes M.C."/>
            <person name="Mariac C."/>
            <person name="Albertini E."/>
            <person name="Pupilli F."/>
            <person name="Ortiz J.P.A."/>
            <person name="Leblanc O."/>
        </authorList>
    </citation>
    <scope>NUCLEOTIDE SEQUENCE [LARGE SCALE GENOMIC DNA]</scope>
    <source>
        <strain evidence="2">R1</strain>
        <tissue evidence="2">Leaf</tissue>
    </source>
</reference>
<evidence type="ECO:0000313" key="3">
    <source>
        <dbReference type="Proteomes" id="UP001341281"/>
    </source>
</evidence>
<gene>
    <name evidence="2" type="ORF">U9M48_024949</name>
</gene>
<feature type="region of interest" description="Disordered" evidence="1">
    <location>
        <begin position="120"/>
        <end position="154"/>
    </location>
</feature>
<name>A0AAQ3WXH6_PASNO</name>
<organism evidence="2 3">
    <name type="scientific">Paspalum notatum var. saurae</name>
    <dbReference type="NCBI Taxonomy" id="547442"/>
    <lineage>
        <taxon>Eukaryota</taxon>
        <taxon>Viridiplantae</taxon>
        <taxon>Streptophyta</taxon>
        <taxon>Embryophyta</taxon>
        <taxon>Tracheophyta</taxon>
        <taxon>Spermatophyta</taxon>
        <taxon>Magnoliopsida</taxon>
        <taxon>Liliopsida</taxon>
        <taxon>Poales</taxon>
        <taxon>Poaceae</taxon>
        <taxon>PACMAD clade</taxon>
        <taxon>Panicoideae</taxon>
        <taxon>Andropogonodae</taxon>
        <taxon>Paspaleae</taxon>
        <taxon>Paspalinae</taxon>
        <taxon>Paspalum</taxon>
    </lineage>
</organism>
<keyword evidence="3" id="KW-1185">Reference proteome</keyword>